<dbReference type="EMBL" id="CAVN010000089">
    <property type="protein sequence ID" value="CDF57649.1"/>
    <property type="molecule type" value="Genomic_DNA"/>
</dbReference>
<dbReference type="OrthoDB" id="9788327at2"/>
<dbReference type="SUPFAM" id="SSF49373">
    <property type="entry name" value="Invasin/intimin cell-adhesion fragments"/>
    <property type="match status" value="5"/>
</dbReference>
<reference evidence="4" key="1">
    <citation type="submission" date="2013-03" db="EMBL/GenBank/DDBJ databases">
        <title>Draft genome sequence of the hydrogen-ethanol-producing anaerobic alkalithermophilic Caloramator celere.</title>
        <authorList>
            <person name="Ciranna A."/>
            <person name="Larjo A."/>
            <person name="Kivisto A."/>
            <person name="Santala V."/>
            <person name="Roos C."/>
            <person name="Karp M."/>
        </authorList>
    </citation>
    <scope>NUCLEOTIDE SEQUENCE [LARGE SCALE GENOMIC DNA]</scope>
    <source>
        <strain evidence="4">DSM 8682</strain>
    </source>
</reference>
<evidence type="ECO:0000259" key="3">
    <source>
        <dbReference type="SMART" id="SM00635"/>
    </source>
</evidence>
<feature type="domain" description="BIG2" evidence="3">
    <location>
        <begin position="700"/>
        <end position="777"/>
    </location>
</feature>
<dbReference type="Pfam" id="PF02368">
    <property type="entry name" value="Big_2"/>
    <property type="match status" value="3"/>
</dbReference>
<evidence type="ECO:0000259" key="2">
    <source>
        <dbReference type="SMART" id="SM00460"/>
    </source>
</evidence>
<organism evidence="4 5">
    <name type="scientific">Thermobrachium celere DSM 8682</name>
    <dbReference type="NCBI Taxonomy" id="941824"/>
    <lineage>
        <taxon>Bacteria</taxon>
        <taxon>Bacillati</taxon>
        <taxon>Bacillota</taxon>
        <taxon>Clostridia</taxon>
        <taxon>Eubacteriales</taxon>
        <taxon>Clostridiaceae</taxon>
        <taxon>Thermobrachium</taxon>
    </lineage>
</organism>
<feature type="domain" description="Transglutaminase-like" evidence="2">
    <location>
        <begin position="161"/>
        <end position="221"/>
    </location>
</feature>
<feature type="chain" id="PRO_5004444277" evidence="1">
    <location>
        <begin position="25"/>
        <end position="782"/>
    </location>
</feature>
<feature type="domain" description="BIG2" evidence="3">
    <location>
        <begin position="533"/>
        <end position="609"/>
    </location>
</feature>
<dbReference type="Proteomes" id="UP000014923">
    <property type="component" value="Unassembled WGS sequence"/>
</dbReference>
<dbReference type="AlphaFoldDB" id="R7RNN6"/>
<evidence type="ECO:0000313" key="4">
    <source>
        <dbReference type="EMBL" id="CDF57649.1"/>
    </source>
</evidence>
<keyword evidence="1" id="KW-0732">Signal</keyword>
<dbReference type="PANTHER" id="PTHR23019:SF0">
    <property type="entry name" value="NUCLEAR PORE MEMBRANE GLYCOPROTEIN 210"/>
    <property type="match status" value="1"/>
</dbReference>
<dbReference type="eggNOG" id="COG5492">
    <property type="taxonomic scope" value="Bacteria"/>
</dbReference>
<dbReference type="InterPro" id="IPR008964">
    <property type="entry name" value="Invasin/intimin_cell_adhesion"/>
</dbReference>
<feature type="domain" description="BIG2" evidence="3">
    <location>
        <begin position="617"/>
        <end position="693"/>
    </location>
</feature>
<dbReference type="SMART" id="SM00635">
    <property type="entry name" value="BID_2"/>
    <property type="match status" value="5"/>
</dbReference>
<evidence type="ECO:0000313" key="5">
    <source>
        <dbReference type="Proteomes" id="UP000014923"/>
    </source>
</evidence>
<dbReference type="eggNOG" id="COG5279">
    <property type="taxonomic scope" value="Bacteria"/>
</dbReference>
<dbReference type="InterPro" id="IPR003343">
    <property type="entry name" value="Big_2"/>
</dbReference>
<dbReference type="Gene3D" id="3.10.620.30">
    <property type="match status" value="1"/>
</dbReference>
<protein>
    <submittedName>
        <fullName evidence="4">Uncharacterized protein</fullName>
    </submittedName>
</protein>
<feature type="domain" description="BIG2" evidence="3">
    <location>
        <begin position="364"/>
        <end position="443"/>
    </location>
</feature>
<dbReference type="SUPFAM" id="SSF54001">
    <property type="entry name" value="Cysteine proteinases"/>
    <property type="match status" value="1"/>
</dbReference>
<dbReference type="InterPro" id="IPR038765">
    <property type="entry name" value="Papain-like_cys_pep_sf"/>
</dbReference>
<feature type="signal peptide" evidence="1">
    <location>
        <begin position="1"/>
        <end position="24"/>
    </location>
</feature>
<name>R7RNN6_9CLOT</name>
<proteinExistence type="predicted"/>
<dbReference type="InterPro" id="IPR002931">
    <property type="entry name" value="Transglutaminase-like"/>
</dbReference>
<dbReference type="HOGENOM" id="CLU_366284_0_0_9"/>
<accession>R7RNN6</accession>
<gene>
    <name evidence="4" type="ORF">TCEL_01563</name>
</gene>
<dbReference type="SMART" id="SM00460">
    <property type="entry name" value="TGc"/>
    <property type="match status" value="1"/>
</dbReference>
<dbReference type="RefSeq" id="WP_018660995.1">
    <property type="nucleotide sequence ID" value="NZ_HF952018.1"/>
</dbReference>
<dbReference type="Pfam" id="PF01841">
    <property type="entry name" value="Transglut_core"/>
    <property type="match status" value="1"/>
</dbReference>
<evidence type="ECO:0000256" key="1">
    <source>
        <dbReference type="SAM" id="SignalP"/>
    </source>
</evidence>
<sequence length="782" mass="86189">MNKKYKFLSSLLLSLTLLSNTAFAGTYTITTKDDLYNALKTDALNLDTTGTYTFKGLSSSTVNSWLKDAAYIIPEYGNSTKGWEGSYTINGSDVVYNLQFNRHLTKEQYNQVVTKVREVLPNIINENMNTLEKEKAIHDWIIQNVDYDYTYNSYDAYKALFSQEHKTVCNGYAMLADIMFREAGIDSKIVLGYAYQNGKKVGHAWNMVNLDGNWYHVDLTWDDLQNGNVRYDYFNLRTEEIKKDHIQTSISPATSTIPFDQYIVNVYGSDTSKYLGLYGDQILDKVDTIDDLATYLKKALDENKTSVKFAYKGTFSSAINTLKIYLPQLTSYRYAQTTIPRLNGTGYNVVIVQDIVKSQTTPKSLTAMKFTKTTIDVRSGQTYDLKQILNIYPLGIDTPELNWESSNTKILTVTNEGIVIPVTTGVAYVKVSSKANPKIAAYIKVQVPVEVQSVSLKQDNIYMNVGSSTIPYVIFNPTNATYRTFTMSSNYSSIVDVYNGKLVAKSVGQATITITSTDNPSETATLTVYVVKPVTSLTVNKTSTMIKAGKTEAIETTVLPADATDKTLIWESSNPTVAEVSQDGIITAKAPGTVRIKVSSKTNPNVYKVINVTVPVDLQGISTPYSNFYVKLGSTYTPSITYNPTNATIKTVTYESDNPSVLSIVNGKPLAKALGTANLTVKAVDGDYKVTIKVTVIQTPVTSIGLNKTTMNLAVGGSDTLTVTVYPTNASIKDYYFISSNESVAKVDETGKVTAVSKGTAVIKVVSVQNPSITKTCYVYVK</sequence>
<comment type="caution">
    <text evidence="4">The sequence shown here is derived from an EMBL/GenBank/DDBJ whole genome shotgun (WGS) entry which is preliminary data.</text>
</comment>
<dbReference type="InterPro" id="IPR045197">
    <property type="entry name" value="NUP210-like"/>
</dbReference>
<feature type="domain" description="BIG2" evidence="3">
    <location>
        <begin position="450"/>
        <end position="526"/>
    </location>
</feature>
<dbReference type="Gene3D" id="2.60.40.1080">
    <property type="match status" value="5"/>
</dbReference>
<dbReference type="PANTHER" id="PTHR23019">
    <property type="entry name" value="NUCLEAR PORE MEMBRANE GLYCOPROTEIN GP210-RELATED"/>
    <property type="match status" value="1"/>
</dbReference>
<keyword evidence="5" id="KW-1185">Reference proteome</keyword>